<evidence type="ECO:0000313" key="2">
    <source>
        <dbReference type="EMBL" id="ACA25029.1"/>
    </source>
</evidence>
<name>B1AF16_POPTN</name>
<protein>
    <submittedName>
        <fullName evidence="2">Fip1 motif-containing protein</fullName>
    </submittedName>
</protein>
<organism evidence="2">
    <name type="scientific">Populus tremula</name>
    <name type="common">European aspen</name>
    <dbReference type="NCBI Taxonomy" id="113636"/>
    <lineage>
        <taxon>Eukaryota</taxon>
        <taxon>Viridiplantae</taxon>
        <taxon>Streptophyta</taxon>
        <taxon>Embryophyta</taxon>
        <taxon>Tracheophyta</taxon>
        <taxon>Spermatophyta</taxon>
        <taxon>Magnoliopsida</taxon>
        <taxon>eudicotyledons</taxon>
        <taxon>Gunneridae</taxon>
        <taxon>Pentapetalae</taxon>
        <taxon>rosids</taxon>
        <taxon>fabids</taxon>
        <taxon>Malpighiales</taxon>
        <taxon>Salicaceae</taxon>
        <taxon>Saliceae</taxon>
        <taxon>Populus</taxon>
    </lineage>
</organism>
<reference evidence="2" key="1">
    <citation type="journal article" date="2008" name="Genetics">
        <title>Nucleotide polymorphism and phenotypic associations within and around the phytochrome B2 Locus in European aspen (Populus tremula, Salicaceae).</title>
        <authorList>
            <person name="Ingvarsson P.K."/>
            <person name="Garcia M.V."/>
            <person name="Luquez V."/>
            <person name="Hall D."/>
            <person name="Jansson S."/>
        </authorList>
    </citation>
    <scope>NUCLEOTIDE SEQUENCE</scope>
    <source>
        <strain evidence="2">SwAsp_96</strain>
    </source>
</reference>
<keyword evidence="1" id="KW-0732">Signal</keyword>
<feature type="signal peptide" evidence="1">
    <location>
        <begin position="1"/>
        <end position="21"/>
    </location>
</feature>
<accession>B1AF16</accession>
<feature type="chain" id="PRO_5002761263" evidence="1">
    <location>
        <begin position="22"/>
        <end position="46"/>
    </location>
</feature>
<dbReference type="EMBL" id="EU478272">
    <property type="protein sequence ID" value="ACA25029.1"/>
    <property type="molecule type" value="Genomic_DNA"/>
</dbReference>
<sequence>HVPAFTFHLLLCNLIYFVTDPYDYYTPAFLLIHHLSFLVDSDIDLV</sequence>
<proteinExistence type="predicted"/>
<dbReference type="AlphaFoldDB" id="B1AF16"/>
<evidence type="ECO:0000256" key="1">
    <source>
        <dbReference type="SAM" id="SignalP"/>
    </source>
</evidence>
<feature type="non-terminal residue" evidence="2">
    <location>
        <position position="1"/>
    </location>
</feature>
<feature type="non-terminal residue" evidence="2">
    <location>
        <position position="46"/>
    </location>
</feature>